<dbReference type="HOGENOM" id="CLU_136773_0_0_6"/>
<evidence type="ECO:0000256" key="2">
    <source>
        <dbReference type="ARBA" id="ARBA00023015"/>
    </source>
</evidence>
<dbReference type="KEGG" id="ebt:EBL_c31200"/>
<proteinExistence type="inferred from homology"/>
<accession>I2BCD5</accession>
<evidence type="ECO:0000256" key="3">
    <source>
        <dbReference type="ARBA" id="ARBA00023159"/>
    </source>
</evidence>
<reference evidence="6 7" key="1">
    <citation type="journal article" date="2012" name="J. Bacteriol.">
        <title>Complete genome sequence of the B12-producing Shimwellia blattae strain DSM 4481, isolated from a cockroach.</title>
        <authorList>
            <person name="Brzuszkiewicz E."/>
            <person name="Waschkowitz T."/>
            <person name="Wiezer A."/>
            <person name="Daniel R."/>
        </authorList>
    </citation>
    <scope>NUCLEOTIDE SEQUENCE [LARGE SCALE GENOMIC DNA]</scope>
    <source>
        <strain evidence="7">ATCC 29907 / DSM 4481 / JCM 1650 / NBRC 105725 / CDC 9005-74</strain>
    </source>
</reference>
<organism evidence="6 7">
    <name type="scientific">Shimwellia blattae (strain ATCC 29907 / DSM 4481 / JCM 1650 / NBRC 105725 / CDC 9005-74)</name>
    <name type="common">Escherichia blattae</name>
    <dbReference type="NCBI Taxonomy" id="630626"/>
    <lineage>
        <taxon>Bacteria</taxon>
        <taxon>Pseudomonadati</taxon>
        <taxon>Pseudomonadota</taxon>
        <taxon>Gammaproteobacteria</taxon>
        <taxon>Enterobacterales</taxon>
        <taxon>Enterobacteriaceae</taxon>
        <taxon>Shimwellia</taxon>
    </lineage>
</organism>
<dbReference type="OrthoDB" id="6428303at2"/>
<dbReference type="NCBIfam" id="NF008217">
    <property type="entry name" value="PRK10984.1"/>
    <property type="match status" value="1"/>
</dbReference>
<accession>K6VKU0</accession>
<protein>
    <recommendedName>
        <fullName evidence="5">Sigma factor-binding protein Crl</fullName>
    </recommendedName>
</protein>
<keyword evidence="2 5" id="KW-0805">Transcription regulation</keyword>
<keyword evidence="7" id="KW-1185">Reference proteome</keyword>
<dbReference type="InterPro" id="IPR038208">
    <property type="entry name" value="Tscrpt_reg_Crl_sf"/>
</dbReference>
<gene>
    <name evidence="5 6" type="primary">crl</name>
    <name evidence="6" type="ordered locus">EBL_c31200</name>
</gene>
<dbReference type="STRING" id="630626.EBL_c31200"/>
<evidence type="ECO:0000256" key="5">
    <source>
        <dbReference type="HAMAP-Rule" id="MF_01178"/>
    </source>
</evidence>
<dbReference type="Proteomes" id="UP000001955">
    <property type="component" value="Chromosome"/>
</dbReference>
<dbReference type="RefSeq" id="WP_002444518.1">
    <property type="nucleotide sequence ID" value="NC_017910.1"/>
</dbReference>
<dbReference type="GO" id="GO:0045893">
    <property type="term" value="P:positive regulation of DNA-templated transcription"/>
    <property type="evidence" value="ECO:0007669"/>
    <property type="project" value="UniProtKB-UniRule"/>
</dbReference>
<dbReference type="PATRIC" id="fig|630626.3.peg.3038"/>
<dbReference type="eggNOG" id="ENOG502ZQ8E">
    <property type="taxonomic scope" value="Bacteria"/>
</dbReference>
<dbReference type="HAMAP" id="MF_01178">
    <property type="entry name" value="Crl"/>
    <property type="match status" value="1"/>
</dbReference>
<comment type="subcellular location">
    <subcellularLocation>
        <location evidence="5">Cytoplasm</location>
    </subcellularLocation>
</comment>
<feature type="region of interest" description="Essential for activity" evidence="5">
    <location>
        <begin position="99"/>
        <end position="122"/>
    </location>
</feature>
<keyword evidence="4 5" id="KW-0804">Transcription</keyword>
<evidence type="ECO:0000313" key="7">
    <source>
        <dbReference type="Proteomes" id="UP000001955"/>
    </source>
</evidence>
<dbReference type="EMBL" id="CP001560">
    <property type="protein sequence ID" value="AFJ48189.1"/>
    <property type="molecule type" value="Genomic_DNA"/>
</dbReference>
<evidence type="ECO:0000256" key="4">
    <source>
        <dbReference type="ARBA" id="ARBA00023163"/>
    </source>
</evidence>
<comment type="similarity">
    <text evidence="5">Belongs to the Crl family.</text>
</comment>
<keyword evidence="1 5" id="KW-0963">Cytoplasm</keyword>
<sequence length="133" mass="15401">MTLPSGHTRSRLLKKFHALGPYLRENQCGDSRFFFDCLAVCVNVKPAPEKREFWGWWLELDAQPDHFTYVYQIGLFDKNGHWVATEISDPQVDEKLAQTLRDFHERLRVQLEELKLGLLPADDSNGLTIKLTA</sequence>
<evidence type="ECO:0000256" key="1">
    <source>
        <dbReference type="ARBA" id="ARBA00022490"/>
    </source>
</evidence>
<dbReference type="Pfam" id="PF07417">
    <property type="entry name" value="Crl"/>
    <property type="match status" value="1"/>
</dbReference>
<name>I2BCD5_SHIBC</name>
<comment type="function">
    <text evidence="5">Binds to the sigma-S subunit of RNA polymerase, activating expression of sigma-S-regulated genes. Stimulates RNA polymerase holoenzyme formation and may bind to several other sigma factors, such as sigma-70 and sigma-32.</text>
</comment>
<dbReference type="InterPro" id="IPR009986">
    <property type="entry name" value="Tscrpt_reg_Crl"/>
</dbReference>
<dbReference type="Gene3D" id="3.30.310.230">
    <property type="entry name" value="Sigma factor-binding protein Crl monomer"/>
    <property type="match status" value="1"/>
</dbReference>
<evidence type="ECO:0000313" key="6">
    <source>
        <dbReference type="EMBL" id="AFJ48189.1"/>
    </source>
</evidence>
<dbReference type="AlphaFoldDB" id="I2BCD5"/>
<dbReference type="GO" id="GO:0005737">
    <property type="term" value="C:cytoplasm"/>
    <property type="evidence" value="ECO:0007669"/>
    <property type="project" value="UniProtKB-SubCell"/>
</dbReference>
<keyword evidence="3 5" id="KW-0010">Activator</keyword>